<dbReference type="Gene3D" id="1.10.10.10">
    <property type="entry name" value="Winged helix-like DNA-binding domain superfamily/Winged helix DNA-binding domain"/>
    <property type="match status" value="1"/>
</dbReference>
<dbReference type="AlphaFoldDB" id="A0A150XPY4"/>
<evidence type="ECO:0000256" key="4">
    <source>
        <dbReference type="ARBA" id="ARBA00023125"/>
    </source>
</evidence>
<dbReference type="SMART" id="SM00448">
    <property type="entry name" value="REC"/>
    <property type="match status" value="1"/>
</dbReference>
<dbReference type="PROSITE" id="PS51755">
    <property type="entry name" value="OMPR_PHOB"/>
    <property type="match status" value="1"/>
</dbReference>
<evidence type="ECO:0000259" key="9">
    <source>
        <dbReference type="PROSITE" id="PS51755"/>
    </source>
</evidence>
<dbReference type="PANTHER" id="PTHR48111:SF22">
    <property type="entry name" value="REGULATOR OF RPOS"/>
    <property type="match status" value="1"/>
</dbReference>
<dbReference type="GO" id="GO:0006355">
    <property type="term" value="P:regulation of DNA-templated transcription"/>
    <property type="evidence" value="ECO:0007669"/>
    <property type="project" value="InterPro"/>
</dbReference>
<keyword evidence="3" id="KW-0805">Transcription regulation</keyword>
<dbReference type="Proteomes" id="UP000075615">
    <property type="component" value="Unassembled WGS sequence"/>
</dbReference>
<dbReference type="GO" id="GO:0000156">
    <property type="term" value="F:phosphorelay response regulator activity"/>
    <property type="evidence" value="ECO:0007669"/>
    <property type="project" value="TreeGrafter"/>
</dbReference>
<feature type="DNA-binding region" description="OmpR/PhoB-type" evidence="7">
    <location>
        <begin position="124"/>
        <end position="224"/>
    </location>
</feature>
<dbReference type="InterPro" id="IPR001867">
    <property type="entry name" value="OmpR/PhoB-type_DNA-bd"/>
</dbReference>
<comment type="caution">
    <text evidence="10">The sequence shown here is derived from an EMBL/GenBank/DDBJ whole genome shotgun (WGS) entry which is preliminary data.</text>
</comment>
<evidence type="ECO:0000256" key="5">
    <source>
        <dbReference type="ARBA" id="ARBA00023163"/>
    </source>
</evidence>
<dbReference type="InterPro" id="IPR039420">
    <property type="entry name" value="WalR-like"/>
</dbReference>
<evidence type="ECO:0000313" key="10">
    <source>
        <dbReference type="EMBL" id="KYG80786.1"/>
    </source>
</evidence>
<evidence type="ECO:0000256" key="3">
    <source>
        <dbReference type="ARBA" id="ARBA00023015"/>
    </source>
</evidence>
<keyword evidence="5" id="KW-0804">Transcription</keyword>
<dbReference type="Gene3D" id="3.40.50.2300">
    <property type="match status" value="1"/>
</dbReference>
<dbReference type="Pfam" id="PF00072">
    <property type="entry name" value="Response_reg"/>
    <property type="match status" value="1"/>
</dbReference>
<dbReference type="GO" id="GO:0005829">
    <property type="term" value="C:cytosol"/>
    <property type="evidence" value="ECO:0007669"/>
    <property type="project" value="TreeGrafter"/>
</dbReference>
<dbReference type="InterPro" id="IPR011006">
    <property type="entry name" value="CheY-like_superfamily"/>
</dbReference>
<gene>
    <name evidence="10" type="ORF">AWN68_16915</name>
</gene>
<sequence>MKILLVEDETMLADNIQHYLLQEGNVCEIASDFTQASEKIELYEYDCVVVDITLPDGSGLDVIRLLKQANLSSGVVIISAKDSLEDKLEGLQIGADDYLTKPFHLPELNARIKSVLRRRNFEGKNEIQFQDINIDTDSQVVTVNLQPVTLTKKEYQLLLYFITNAKRVISKNALAEHLWGDFMDMADSYDFIYSQIKNLKKKLNEHSDHKYIHAVYGMGYKFVKQ</sequence>
<dbReference type="PANTHER" id="PTHR48111">
    <property type="entry name" value="REGULATOR OF RPOS"/>
    <property type="match status" value="1"/>
</dbReference>
<evidence type="ECO:0000256" key="2">
    <source>
        <dbReference type="ARBA" id="ARBA00023012"/>
    </source>
</evidence>
<proteinExistence type="predicted"/>
<dbReference type="EMBL" id="LRDB01000007">
    <property type="protein sequence ID" value="KYG80786.1"/>
    <property type="molecule type" value="Genomic_DNA"/>
</dbReference>
<evidence type="ECO:0000256" key="7">
    <source>
        <dbReference type="PROSITE-ProRule" id="PRU01091"/>
    </source>
</evidence>
<accession>A0A150XPY4</accession>
<dbReference type="InterPro" id="IPR036388">
    <property type="entry name" value="WH-like_DNA-bd_sf"/>
</dbReference>
<dbReference type="GO" id="GO:0000976">
    <property type="term" value="F:transcription cis-regulatory region binding"/>
    <property type="evidence" value="ECO:0007669"/>
    <property type="project" value="TreeGrafter"/>
</dbReference>
<dbReference type="PROSITE" id="PS50110">
    <property type="entry name" value="RESPONSE_REGULATORY"/>
    <property type="match status" value="1"/>
</dbReference>
<dbReference type="RefSeq" id="WP_068413686.1">
    <property type="nucleotide sequence ID" value="NZ_LRDB01000007.1"/>
</dbReference>
<dbReference type="STRING" id="296218.AWN68_16915"/>
<evidence type="ECO:0000259" key="8">
    <source>
        <dbReference type="PROSITE" id="PS50110"/>
    </source>
</evidence>
<evidence type="ECO:0000256" key="6">
    <source>
        <dbReference type="PROSITE-ProRule" id="PRU00169"/>
    </source>
</evidence>
<dbReference type="InterPro" id="IPR001789">
    <property type="entry name" value="Sig_transdc_resp-reg_receiver"/>
</dbReference>
<keyword evidence="11" id="KW-1185">Reference proteome</keyword>
<feature type="domain" description="OmpR/PhoB-type" evidence="9">
    <location>
        <begin position="124"/>
        <end position="224"/>
    </location>
</feature>
<keyword evidence="2" id="KW-0902">Two-component regulatory system</keyword>
<reference evidence="10 11" key="1">
    <citation type="submission" date="2016-01" db="EMBL/GenBank/DDBJ databases">
        <title>Genome sequencing of Roseivirga echinicomitans KMM 6058.</title>
        <authorList>
            <person name="Selvaratnam C."/>
            <person name="Thevarajoo S."/>
            <person name="Goh K.M."/>
            <person name="Ee R."/>
            <person name="Chan K.-G."/>
            <person name="Chong C.S."/>
        </authorList>
    </citation>
    <scope>NUCLEOTIDE SEQUENCE [LARGE SCALE GENOMIC DNA]</scope>
    <source>
        <strain evidence="10 11">KMM 6058</strain>
    </source>
</reference>
<name>A0A150XPY4_9BACT</name>
<dbReference type="Gene3D" id="6.10.250.690">
    <property type="match status" value="1"/>
</dbReference>
<dbReference type="CDD" id="cd00383">
    <property type="entry name" value="trans_reg_C"/>
    <property type="match status" value="1"/>
</dbReference>
<organism evidence="10 11">
    <name type="scientific">Roseivirga echinicomitans</name>
    <dbReference type="NCBI Taxonomy" id="296218"/>
    <lineage>
        <taxon>Bacteria</taxon>
        <taxon>Pseudomonadati</taxon>
        <taxon>Bacteroidota</taxon>
        <taxon>Cytophagia</taxon>
        <taxon>Cytophagales</taxon>
        <taxon>Roseivirgaceae</taxon>
        <taxon>Roseivirga</taxon>
    </lineage>
</organism>
<dbReference type="SMART" id="SM00862">
    <property type="entry name" value="Trans_reg_C"/>
    <property type="match status" value="1"/>
</dbReference>
<dbReference type="OrthoDB" id="5343479at2"/>
<dbReference type="SUPFAM" id="SSF52172">
    <property type="entry name" value="CheY-like"/>
    <property type="match status" value="1"/>
</dbReference>
<dbReference type="Pfam" id="PF00486">
    <property type="entry name" value="Trans_reg_C"/>
    <property type="match status" value="1"/>
</dbReference>
<evidence type="ECO:0000256" key="1">
    <source>
        <dbReference type="ARBA" id="ARBA00022553"/>
    </source>
</evidence>
<dbReference type="GO" id="GO:0032993">
    <property type="term" value="C:protein-DNA complex"/>
    <property type="evidence" value="ECO:0007669"/>
    <property type="project" value="TreeGrafter"/>
</dbReference>
<keyword evidence="4 7" id="KW-0238">DNA-binding</keyword>
<keyword evidence="1 6" id="KW-0597">Phosphoprotein</keyword>
<dbReference type="CDD" id="cd17624">
    <property type="entry name" value="REC_OmpR_PmrA-like"/>
    <property type="match status" value="1"/>
</dbReference>
<protein>
    <submittedName>
        <fullName evidence="10">Two-component system response regulator</fullName>
    </submittedName>
</protein>
<feature type="domain" description="Response regulatory" evidence="8">
    <location>
        <begin position="2"/>
        <end position="116"/>
    </location>
</feature>
<evidence type="ECO:0000313" key="11">
    <source>
        <dbReference type="Proteomes" id="UP000075615"/>
    </source>
</evidence>
<feature type="modified residue" description="4-aspartylphosphate" evidence="6">
    <location>
        <position position="51"/>
    </location>
</feature>